<evidence type="ECO:0000313" key="2">
    <source>
        <dbReference type="Proteomes" id="UP000006729"/>
    </source>
</evidence>
<keyword evidence="2" id="KW-1185">Reference proteome</keyword>
<sequence>MMHFQLKSSFKKHILKTKDRLRFVQSDTICVLCQEEEETHSHLFFACTWTSLLWRMVKTWLRVHRHMTTLSSAIRGLNSSKNNLEARMGRVSLGLLVYLVWEEKNTWIFESTCKWIDLIFRKFQVISRVVFLLLFVASYGLLCFF</sequence>
<dbReference type="Proteomes" id="UP000006729">
    <property type="component" value="Chromosome 16"/>
</dbReference>
<accession>A0ACC0RT87</accession>
<organism evidence="1 2">
    <name type="scientific">Populus trichocarpa</name>
    <name type="common">Western balsam poplar</name>
    <name type="synonym">Populus balsamifera subsp. trichocarpa</name>
    <dbReference type="NCBI Taxonomy" id="3694"/>
    <lineage>
        <taxon>Eukaryota</taxon>
        <taxon>Viridiplantae</taxon>
        <taxon>Streptophyta</taxon>
        <taxon>Embryophyta</taxon>
        <taxon>Tracheophyta</taxon>
        <taxon>Spermatophyta</taxon>
        <taxon>Magnoliopsida</taxon>
        <taxon>eudicotyledons</taxon>
        <taxon>Gunneridae</taxon>
        <taxon>Pentapetalae</taxon>
        <taxon>rosids</taxon>
        <taxon>fabids</taxon>
        <taxon>Malpighiales</taxon>
        <taxon>Salicaceae</taxon>
        <taxon>Saliceae</taxon>
        <taxon>Populus</taxon>
    </lineage>
</organism>
<gene>
    <name evidence="1" type="ORF">POPTR_016G103750v4</name>
</gene>
<reference evidence="1 2" key="1">
    <citation type="journal article" date="2006" name="Science">
        <title>The genome of black cottonwood, Populus trichocarpa (Torr. &amp; Gray).</title>
        <authorList>
            <person name="Tuskan G.A."/>
            <person name="Difazio S."/>
            <person name="Jansson S."/>
            <person name="Bohlmann J."/>
            <person name="Grigoriev I."/>
            <person name="Hellsten U."/>
            <person name="Putnam N."/>
            <person name="Ralph S."/>
            <person name="Rombauts S."/>
            <person name="Salamov A."/>
            <person name="Schein J."/>
            <person name="Sterck L."/>
            <person name="Aerts A."/>
            <person name="Bhalerao R.R."/>
            <person name="Bhalerao R.P."/>
            <person name="Blaudez D."/>
            <person name="Boerjan W."/>
            <person name="Brun A."/>
            <person name="Brunner A."/>
            <person name="Busov V."/>
            <person name="Campbell M."/>
            <person name="Carlson J."/>
            <person name="Chalot M."/>
            <person name="Chapman J."/>
            <person name="Chen G.L."/>
            <person name="Cooper D."/>
            <person name="Coutinho P.M."/>
            <person name="Couturier J."/>
            <person name="Covert S."/>
            <person name="Cronk Q."/>
            <person name="Cunningham R."/>
            <person name="Davis J."/>
            <person name="Degroeve S."/>
            <person name="Dejardin A."/>
            <person name="Depamphilis C."/>
            <person name="Detter J."/>
            <person name="Dirks B."/>
            <person name="Dubchak I."/>
            <person name="Duplessis S."/>
            <person name="Ehlting J."/>
            <person name="Ellis B."/>
            <person name="Gendler K."/>
            <person name="Goodstein D."/>
            <person name="Gribskov M."/>
            <person name="Grimwood J."/>
            <person name="Groover A."/>
            <person name="Gunter L."/>
            <person name="Hamberger B."/>
            <person name="Heinze B."/>
            <person name="Helariutta Y."/>
            <person name="Henrissat B."/>
            <person name="Holligan D."/>
            <person name="Holt R."/>
            <person name="Huang W."/>
            <person name="Islam-Faridi N."/>
            <person name="Jones S."/>
            <person name="Jones-Rhoades M."/>
            <person name="Jorgensen R."/>
            <person name="Joshi C."/>
            <person name="Kangasjarvi J."/>
            <person name="Karlsson J."/>
            <person name="Kelleher C."/>
            <person name="Kirkpatrick R."/>
            <person name="Kirst M."/>
            <person name="Kohler A."/>
            <person name="Kalluri U."/>
            <person name="Larimer F."/>
            <person name="Leebens-Mack J."/>
            <person name="Leple J.C."/>
            <person name="Locascio P."/>
            <person name="Lou Y."/>
            <person name="Lucas S."/>
            <person name="Martin F."/>
            <person name="Montanini B."/>
            <person name="Napoli C."/>
            <person name="Nelson D.R."/>
            <person name="Nelson C."/>
            <person name="Nieminen K."/>
            <person name="Nilsson O."/>
            <person name="Pereda V."/>
            <person name="Peter G."/>
            <person name="Philippe R."/>
            <person name="Pilate G."/>
            <person name="Poliakov A."/>
            <person name="Razumovskaya J."/>
            <person name="Richardson P."/>
            <person name="Rinaldi C."/>
            <person name="Ritland K."/>
            <person name="Rouze P."/>
            <person name="Ryaboy D."/>
            <person name="Schmutz J."/>
            <person name="Schrader J."/>
            <person name="Segerman B."/>
            <person name="Shin H."/>
            <person name="Siddiqui A."/>
            <person name="Sterky F."/>
            <person name="Terry A."/>
            <person name="Tsai C.J."/>
            <person name="Uberbacher E."/>
            <person name="Unneberg P."/>
            <person name="Vahala J."/>
            <person name="Wall K."/>
            <person name="Wessler S."/>
            <person name="Yang G."/>
            <person name="Yin T."/>
            <person name="Douglas C."/>
            <person name="Marra M."/>
            <person name="Sandberg G."/>
            <person name="Van de Peer Y."/>
            <person name="Rokhsar D."/>
        </authorList>
    </citation>
    <scope>NUCLEOTIDE SEQUENCE [LARGE SCALE GENOMIC DNA]</scope>
    <source>
        <strain evidence="2">cv. Nisqually</strain>
    </source>
</reference>
<name>A0ACC0RT87_POPTR</name>
<protein>
    <submittedName>
        <fullName evidence="1">Uncharacterized protein</fullName>
    </submittedName>
</protein>
<proteinExistence type="predicted"/>
<evidence type="ECO:0000313" key="1">
    <source>
        <dbReference type="EMBL" id="KAI9380510.1"/>
    </source>
</evidence>
<comment type="caution">
    <text evidence="1">The sequence shown here is derived from an EMBL/GenBank/DDBJ whole genome shotgun (WGS) entry which is preliminary data.</text>
</comment>
<dbReference type="EMBL" id="CM009305">
    <property type="protein sequence ID" value="KAI9380510.1"/>
    <property type="molecule type" value="Genomic_DNA"/>
</dbReference>